<reference evidence="2 3" key="1">
    <citation type="submission" date="2020-04" db="EMBL/GenBank/DDBJ databases">
        <title>MicrobeNet Type strains.</title>
        <authorList>
            <person name="Nicholson A.C."/>
        </authorList>
    </citation>
    <scope>NUCLEOTIDE SEQUENCE [LARGE SCALE GENOMIC DNA]</scope>
    <source>
        <strain evidence="2 3">ATCC BAA-277</strain>
    </source>
</reference>
<dbReference type="EMBL" id="JAAXPI010000015">
    <property type="protein sequence ID" value="NKZ04874.1"/>
    <property type="molecule type" value="Genomic_DNA"/>
</dbReference>
<accession>A0A846Z241</accession>
<evidence type="ECO:0000313" key="3">
    <source>
        <dbReference type="Proteomes" id="UP000579250"/>
    </source>
</evidence>
<evidence type="ECO:0000256" key="1">
    <source>
        <dbReference type="SAM" id="MobiDB-lite"/>
    </source>
</evidence>
<feature type="region of interest" description="Disordered" evidence="1">
    <location>
        <begin position="1"/>
        <end position="28"/>
    </location>
</feature>
<evidence type="ECO:0000313" key="2">
    <source>
        <dbReference type="EMBL" id="NKZ04874.1"/>
    </source>
</evidence>
<keyword evidence="3" id="KW-1185">Reference proteome</keyword>
<protein>
    <submittedName>
        <fullName evidence="2">Uncharacterized protein</fullName>
    </submittedName>
</protein>
<organism evidence="2 3">
    <name type="scientific">Actinomadura latina</name>
    <dbReference type="NCBI Taxonomy" id="163603"/>
    <lineage>
        <taxon>Bacteria</taxon>
        <taxon>Bacillati</taxon>
        <taxon>Actinomycetota</taxon>
        <taxon>Actinomycetes</taxon>
        <taxon>Streptosporangiales</taxon>
        <taxon>Thermomonosporaceae</taxon>
        <taxon>Actinomadura</taxon>
    </lineage>
</organism>
<dbReference type="Proteomes" id="UP000579250">
    <property type="component" value="Unassembled WGS sequence"/>
</dbReference>
<dbReference type="RefSeq" id="WP_157438078.1">
    <property type="nucleotide sequence ID" value="NZ_JAAXPI010000015.1"/>
</dbReference>
<dbReference type="AlphaFoldDB" id="A0A846Z241"/>
<proteinExistence type="predicted"/>
<name>A0A846Z241_9ACTN</name>
<comment type="caution">
    <text evidence="2">The sequence shown here is derived from an EMBL/GenBank/DDBJ whole genome shotgun (WGS) entry which is preliminary data.</text>
</comment>
<gene>
    <name evidence="2" type="ORF">HGB48_14110</name>
</gene>
<sequence length="122" mass="12396">MKDRMDAVPGAPQQPIAREPVGLSAPGEPAVIDEPGAAAVPVLRLTPVRELPAARDPWGGALRMAVTGATVLVITAELGRRAGAPGRLTAFCSAGACAVVVGPWLASRLVPQSVAQSVPQFA</sequence>